<dbReference type="Proteomes" id="UP000324800">
    <property type="component" value="Unassembled WGS sequence"/>
</dbReference>
<name>A0A5J4X196_9EUKA</name>
<evidence type="ECO:0000313" key="1">
    <source>
        <dbReference type="EMBL" id="KAA6400843.1"/>
    </source>
</evidence>
<protein>
    <submittedName>
        <fullName evidence="1">Uncharacterized protein</fullName>
    </submittedName>
</protein>
<dbReference type="AlphaFoldDB" id="A0A5J4X196"/>
<proteinExistence type="predicted"/>
<reference evidence="1 2" key="1">
    <citation type="submission" date="2019-03" db="EMBL/GenBank/DDBJ databases">
        <title>Single cell metagenomics reveals metabolic interactions within the superorganism composed of flagellate Streblomastix strix and complex community of Bacteroidetes bacteria on its surface.</title>
        <authorList>
            <person name="Treitli S.C."/>
            <person name="Kolisko M."/>
            <person name="Husnik F."/>
            <person name="Keeling P."/>
            <person name="Hampl V."/>
        </authorList>
    </citation>
    <scope>NUCLEOTIDE SEQUENCE [LARGE SCALE GENOMIC DNA]</scope>
    <source>
        <strain evidence="1">ST1C</strain>
    </source>
</reference>
<gene>
    <name evidence="1" type="ORF">EZS28_003628</name>
</gene>
<accession>A0A5J4X196</accession>
<organism evidence="1 2">
    <name type="scientific">Streblomastix strix</name>
    <dbReference type="NCBI Taxonomy" id="222440"/>
    <lineage>
        <taxon>Eukaryota</taxon>
        <taxon>Metamonada</taxon>
        <taxon>Preaxostyla</taxon>
        <taxon>Oxymonadida</taxon>
        <taxon>Streblomastigidae</taxon>
        <taxon>Streblomastix</taxon>
    </lineage>
</organism>
<sequence>MLKRIKKVYRAPKSELRVQSKNYVLSSAVKYLQNIGKRYSGSIINLEQQQKASIIVGKTQLKHEDDRSSQAVKALNGSRSKYLQISNHLVRLKFGGQAPITRRQSIQ</sequence>
<comment type="caution">
    <text evidence="1">The sequence shown here is derived from an EMBL/GenBank/DDBJ whole genome shotgun (WGS) entry which is preliminary data.</text>
</comment>
<evidence type="ECO:0000313" key="2">
    <source>
        <dbReference type="Proteomes" id="UP000324800"/>
    </source>
</evidence>
<dbReference type="EMBL" id="SNRW01000490">
    <property type="protein sequence ID" value="KAA6400843.1"/>
    <property type="molecule type" value="Genomic_DNA"/>
</dbReference>